<dbReference type="InterPro" id="IPR014710">
    <property type="entry name" value="RmlC-like_jellyroll"/>
</dbReference>
<evidence type="ECO:0000313" key="2">
    <source>
        <dbReference type="EMBL" id="KJE90186.1"/>
    </source>
</evidence>
<dbReference type="InterPro" id="IPR009297">
    <property type="entry name" value="DUF952"/>
</dbReference>
<dbReference type="Gene3D" id="3.20.170.20">
    <property type="entry name" value="Protein of unknown function DUF952"/>
    <property type="match status" value="1"/>
</dbReference>
<dbReference type="RefSeq" id="XP_004364399.1">
    <property type="nucleotide sequence ID" value="XM_004364342.2"/>
</dbReference>
<dbReference type="PANTHER" id="PTHR33387">
    <property type="entry name" value="RMLC-LIKE JELLY ROLL FOLD PROTEIN"/>
    <property type="match status" value="1"/>
</dbReference>
<dbReference type="eggNOG" id="ENOG502RM2D">
    <property type="taxonomic scope" value="Eukaryota"/>
</dbReference>
<dbReference type="EMBL" id="KE346361">
    <property type="protein sequence ID" value="KJE90186.1"/>
    <property type="molecule type" value="Genomic_DNA"/>
</dbReference>
<dbReference type="InParanoid" id="A0A0D2U4W1"/>
<dbReference type="PhylomeDB" id="A0A0D2U4W1"/>
<dbReference type="CDD" id="cd06121">
    <property type="entry name" value="cupin_YML079wp"/>
    <property type="match status" value="1"/>
</dbReference>
<evidence type="ECO:0000259" key="1">
    <source>
        <dbReference type="Pfam" id="PF06172"/>
    </source>
</evidence>
<dbReference type="OrthoDB" id="3335358at2759"/>
<dbReference type="Proteomes" id="UP000008743">
    <property type="component" value="Unassembled WGS sequence"/>
</dbReference>
<reference evidence="3" key="1">
    <citation type="submission" date="2011-02" db="EMBL/GenBank/DDBJ databases">
        <title>The Genome Sequence of Capsaspora owczarzaki ATCC 30864.</title>
        <authorList>
            <person name="Russ C."/>
            <person name="Cuomo C."/>
            <person name="Burger G."/>
            <person name="Gray M.W."/>
            <person name="Holland P.W.H."/>
            <person name="King N."/>
            <person name="Lang F.B.F."/>
            <person name="Roger A.J."/>
            <person name="Ruiz-Trillo I."/>
            <person name="Young S.K."/>
            <person name="Zeng Q."/>
            <person name="Gargeya S."/>
            <person name="Alvarado L."/>
            <person name="Berlin A."/>
            <person name="Chapman S.B."/>
            <person name="Chen Z."/>
            <person name="Freedman E."/>
            <person name="Gellesch M."/>
            <person name="Goldberg J."/>
            <person name="Griggs A."/>
            <person name="Gujja S."/>
            <person name="Heilman E."/>
            <person name="Heiman D."/>
            <person name="Howarth C."/>
            <person name="Mehta T."/>
            <person name="Neiman D."/>
            <person name="Pearson M."/>
            <person name="Roberts A."/>
            <person name="Saif S."/>
            <person name="Shea T."/>
            <person name="Shenoy N."/>
            <person name="Sisk P."/>
            <person name="Stolte C."/>
            <person name="Sykes S."/>
            <person name="White J."/>
            <person name="Yandava C."/>
            <person name="Haas B."/>
            <person name="Nusbaum C."/>
            <person name="Birren B."/>
        </authorList>
    </citation>
    <scope>NUCLEOTIDE SEQUENCE</scope>
    <source>
        <strain evidence="3">ATCC 30864</strain>
    </source>
</reference>
<proteinExistence type="predicted"/>
<sequence length="322" mass="35611">MAATAAQVIASYNLQPHTEGGFLALVNPVVPTETVETGRAGKGGKRLLHTIIHFMLSKDDPRLVWHVNLSDIATFWHAGGTLRLYLIDTDHVFHQVDLGKDAAKGEKLTFTIPSGWWKAAEFVATDASDFVLVSESVVPGFSFHDRSFISTGQFVKENAALWNQHPEWANFIREPTLFVYHMCPKSYFDAQDASKPYVPRDYDADGFIHCCGSLEEMHHISNLFLKQHQPLSEPFVLLVLEASKLEKLVFEGPMHPKTDSPAEPAGPAQAANIAALNTKLFPHIYSPCPRSAIVETHLLDRASDGTFPPIDVPELSVVLTST</sequence>
<dbReference type="SUPFAM" id="SSF51182">
    <property type="entry name" value="RmlC-like cupins"/>
    <property type="match status" value="1"/>
</dbReference>
<feature type="domain" description="DUF985" evidence="1">
    <location>
        <begin position="7"/>
        <end position="148"/>
    </location>
</feature>
<accession>A0A0D2U4W1</accession>
<dbReference type="Gene3D" id="2.60.120.10">
    <property type="entry name" value="Jelly Rolls"/>
    <property type="match status" value="1"/>
</dbReference>
<protein>
    <recommendedName>
        <fullName evidence="1">DUF985 domain-containing protein</fullName>
    </recommendedName>
</protein>
<dbReference type="SUPFAM" id="SSF56399">
    <property type="entry name" value="ADP-ribosylation"/>
    <property type="match status" value="1"/>
</dbReference>
<dbReference type="InterPro" id="IPR009327">
    <property type="entry name" value="Cupin_DUF985"/>
</dbReference>
<dbReference type="Pfam" id="PF06172">
    <property type="entry name" value="Cupin_5"/>
    <property type="match status" value="1"/>
</dbReference>
<dbReference type="Pfam" id="PF06108">
    <property type="entry name" value="DUF952"/>
    <property type="match status" value="1"/>
</dbReference>
<name>A0A0D2U4W1_CAPO3</name>
<gene>
    <name evidence="2" type="ORF">CAOG_001531</name>
</gene>
<organism evidence="2 3">
    <name type="scientific">Capsaspora owczarzaki (strain ATCC 30864)</name>
    <dbReference type="NCBI Taxonomy" id="595528"/>
    <lineage>
        <taxon>Eukaryota</taxon>
        <taxon>Filasterea</taxon>
        <taxon>Capsaspora</taxon>
    </lineage>
</organism>
<dbReference type="AlphaFoldDB" id="A0A0D2U4W1"/>
<keyword evidence="3" id="KW-1185">Reference proteome</keyword>
<dbReference type="InterPro" id="IPR011051">
    <property type="entry name" value="RmlC_Cupin_sf"/>
</dbReference>
<dbReference type="InterPro" id="IPR039935">
    <property type="entry name" value="YML079W-like"/>
</dbReference>
<evidence type="ECO:0000313" key="3">
    <source>
        <dbReference type="Proteomes" id="UP000008743"/>
    </source>
</evidence>
<dbReference type="PANTHER" id="PTHR33387:SF3">
    <property type="entry name" value="DUF985 DOMAIN-CONTAINING PROTEIN"/>
    <property type="match status" value="1"/>
</dbReference>